<dbReference type="Pfam" id="PF13505">
    <property type="entry name" value="OMP_b-brl"/>
    <property type="match status" value="1"/>
</dbReference>
<reference evidence="9" key="1">
    <citation type="journal article" date="2019" name="Int. J. Syst. Evol. Microbiol.">
        <title>The Global Catalogue of Microorganisms (GCM) 10K type strain sequencing project: providing services to taxonomists for standard genome sequencing and annotation.</title>
        <authorList>
            <consortium name="The Broad Institute Genomics Platform"/>
            <consortium name="The Broad Institute Genome Sequencing Center for Infectious Disease"/>
            <person name="Wu L."/>
            <person name="Ma J."/>
        </authorList>
    </citation>
    <scope>NUCLEOTIDE SEQUENCE [LARGE SCALE GENOMIC DNA]</scope>
    <source>
        <strain evidence="9">KCTC 42282</strain>
    </source>
</reference>
<dbReference type="InterPro" id="IPR051692">
    <property type="entry name" value="OMP-like"/>
</dbReference>
<dbReference type="SUPFAM" id="SSF56925">
    <property type="entry name" value="OMPA-like"/>
    <property type="match status" value="1"/>
</dbReference>
<keyword evidence="4" id="KW-0998">Cell outer membrane</keyword>
<dbReference type="Gene3D" id="2.40.160.20">
    <property type="match status" value="1"/>
</dbReference>
<comment type="similarity">
    <text evidence="5">Belongs to the Omp25/RopB family.</text>
</comment>
<protein>
    <submittedName>
        <fullName evidence="8">Outer membrane protein</fullName>
    </submittedName>
</protein>
<comment type="caution">
    <text evidence="8">The sequence shown here is derived from an EMBL/GenBank/DDBJ whole genome shotgun (WGS) entry which is preliminary data.</text>
</comment>
<comment type="subcellular location">
    <subcellularLocation>
        <location evidence="1">Cell outer membrane</location>
    </subcellularLocation>
</comment>
<dbReference type="RefSeq" id="WP_191320966.1">
    <property type="nucleotide sequence ID" value="NZ_BNCG01000032.1"/>
</dbReference>
<feature type="signal peptide" evidence="6">
    <location>
        <begin position="1"/>
        <end position="23"/>
    </location>
</feature>
<dbReference type="PROSITE" id="PS51257">
    <property type="entry name" value="PROKAR_LIPOPROTEIN"/>
    <property type="match status" value="1"/>
</dbReference>
<evidence type="ECO:0000256" key="6">
    <source>
        <dbReference type="SAM" id="SignalP"/>
    </source>
</evidence>
<accession>A0ABV7UBL4</accession>
<dbReference type="EMBL" id="JBHRYC010000001">
    <property type="protein sequence ID" value="MFC3635795.1"/>
    <property type="molecule type" value="Genomic_DNA"/>
</dbReference>
<evidence type="ECO:0000313" key="8">
    <source>
        <dbReference type="EMBL" id="MFC3635795.1"/>
    </source>
</evidence>
<evidence type="ECO:0000256" key="3">
    <source>
        <dbReference type="ARBA" id="ARBA00023136"/>
    </source>
</evidence>
<evidence type="ECO:0000259" key="7">
    <source>
        <dbReference type="Pfam" id="PF13505"/>
    </source>
</evidence>
<proteinExistence type="inferred from homology"/>
<name>A0ABV7UBL4_9HYPH</name>
<dbReference type="PANTHER" id="PTHR34001:SF3">
    <property type="entry name" value="BLL7405 PROTEIN"/>
    <property type="match status" value="1"/>
</dbReference>
<keyword evidence="9" id="KW-1185">Reference proteome</keyword>
<organism evidence="8 9">
    <name type="scientific">Camelimonas fluminis</name>
    <dbReference type="NCBI Taxonomy" id="1576911"/>
    <lineage>
        <taxon>Bacteria</taxon>
        <taxon>Pseudomonadati</taxon>
        <taxon>Pseudomonadota</taxon>
        <taxon>Alphaproteobacteria</taxon>
        <taxon>Hyphomicrobiales</taxon>
        <taxon>Chelatococcaceae</taxon>
        <taxon>Camelimonas</taxon>
    </lineage>
</organism>
<dbReference type="Proteomes" id="UP001595704">
    <property type="component" value="Unassembled WGS sequence"/>
</dbReference>
<evidence type="ECO:0000256" key="1">
    <source>
        <dbReference type="ARBA" id="ARBA00004442"/>
    </source>
</evidence>
<dbReference type="PANTHER" id="PTHR34001">
    <property type="entry name" value="BLL7405 PROTEIN"/>
    <property type="match status" value="1"/>
</dbReference>
<dbReference type="InterPro" id="IPR011250">
    <property type="entry name" value="OMP/PagP_B-barrel"/>
</dbReference>
<keyword evidence="2 6" id="KW-0732">Signal</keyword>
<keyword evidence="3" id="KW-0472">Membrane</keyword>
<gene>
    <name evidence="8" type="ORF">ACFONL_00065</name>
</gene>
<feature type="domain" description="Outer membrane protein beta-barrel" evidence="7">
    <location>
        <begin position="11"/>
        <end position="276"/>
    </location>
</feature>
<sequence length="276" mass="29530">MKLFKTMSFAAVALATACSAAAAADLMPSRAAPTVYAQPIAAAPNNWTGFYLGANLGGLWGHNTGGDVSGYSLDSSFYNFSASALRDSSKTDFTFGGTAGYNYQIGDSVVAGVEVDYNWSNADSNSAFTFNQPVWNGIATYRVDAHSRSKMNGYGSLRARLGYLVTPSFMVYATGGAALGNVKSSGGATETLTAFGYDMDLGSRFGSKSKTLYGWTAGGGGEYAFNRNWSVKAEYLYTDLGKHEYVFYAENPGVYQFGASQKHQFSVARVGLNYRF</sequence>
<evidence type="ECO:0000256" key="5">
    <source>
        <dbReference type="ARBA" id="ARBA00038306"/>
    </source>
</evidence>
<evidence type="ECO:0000256" key="4">
    <source>
        <dbReference type="ARBA" id="ARBA00023237"/>
    </source>
</evidence>
<dbReference type="InterPro" id="IPR027385">
    <property type="entry name" value="Beta-barrel_OMP"/>
</dbReference>
<evidence type="ECO:0000313" key="9">
    <source>
        <dbReference type="Proteomes" id="UP001595704"/>
    </source>
</evidence>
<feature type="chain" id="PRO_5047067090" evidence="6">
    <location>
        <begin position="24"/>
        <end position="276"/>
    </location>
</feature>
<evidence type="ECO:0000256" key="2">
    <source>
        <dbReference type="ARBA" id="ARBA00022729"/>
    </source>
</evidence>